<comment type="similarity">
    <text evidence="1">Belongs to the transglycosylase Slt family.</text>
</comment>
<dbReference type="EMBL" id="FO082060">
    <property type="protein sequence ID" value="CCE22929.1"/>
    <property type="molecule type" value="Genomic_DNA"/>
</dbReference>
<accession>G4SVF7</accession>
<dbReference type="KEGG" id="mah:MEALZ_1239"/>
<dbReference type="InterPro" id="IPR000189">
    <property type="entry name" value="Transglyc_AS"/>
</dbReference>
<evidence type="ECO:0000259" key="3">
    <source>
        <dbReference type="Pfam" id="PF01464"/>
    </source>
</evidence>
<dbReference type="InterPro" id="IPR008258">
    <property type="entry name" value="Transglycosylase_SLT_dom_1"/>
</dbReference>
<dbReference type="STRING" id="1091494.MEALZ_1239"/>
<feature type="domain" description="Transglycosylase SLT" evidence="3">
    <location>
        <begin position="206"/>
        <end position="301"/>
    </location>
</feature>
<dbReference type="PATRIC" id="fig|271065.3.peg.1263"/>
<dbReference type="Proteomes" id="UP000008315">
    <property type="component" value="Chromosome"/>
</dbReference>
<dbReference type="GO" id="GO:0000270">
    <property type="term" value="P:peptidoglycan metabolic process"/>
    <property type="evidence" value="ECO:0007669"/>
    <property type="project" value="InterPro"/>
</dbReference>
<dbReference type="InterPro" id="IPR023346">
    <property type="entry name" value="Lysozyme-like_dom_sf"/>
</dbReference>
<dbReference type="GO" id="GO:0016020">
    <property type="term" value="C:membrane"/>
    <property type="evidence" value="ECO:0007669"/>
    <property type="project" value="InterPro"/>
</dbReference>
<dbReference type="GO" id="GO:0008933">
    <property type="term" value="F:peptidoglycan lytic transglycosylase activity"/>
    <property type="evidence" value="ECO:0007669"/>
    <property type="project" value="InterPro"/>
</dbReference>
<dbReference type="HOGENOM" id="CLU_027327_0_1_6"/>
<evidence type="ECO:0000256" key="2">
    <source>
        <dbReference type="SAM" id="SignalP"/>
    </source>
</evidence>
<dbReference type="Pfam" id="PF01464">
    <property type="entry name" value="SLT"/>
    <property type="match status" value="1"/>
</dbReference>
<name>G4SVF7_META2</name>
<organism evidence="4 5">
    <name type="scientific">Methylotuvimicrobium alcaliphilum (strain DSM 19304 / NCIMB 14124 / VKM B-2133 / 20Z)</name>
    <name type="common">Methylomicrobium alcaliphilum</name>
    <dbReference type="NCBI Taxonomy" id="1091494"/>
    <lineage>
        <taxon>Bacteria</taxon>
        <taxon>Pseudomonadati</taxon>
        <taxon>Pseudomonadota</taxon>
        <taxon>Gammaproteobacteria</taxon>
        <taxon>Methylococcales</taxon>
        <taxon>Methylococcaceae</taxon>
        <taxon>Methylotuvimicrobium</taxon>
    </lineage>
</organism>
<feature type="signal peptide" evidence="2">
    <location>
        <begin position="1"/>
        <end position="28"/>
    </location>
</feature>
<dbReference type="AlphaFoldDB" id="G4SVF7"/>
<protein>
    <recommendedName>
        <fullName evidence="3">Transglycosylase SLT domain-containing protein</fullName>
    </recommendedName>
</protein>
<sequence length="359" mass="40758">MQRQTLVISLLSAAMALLPACSSSPSRHVEIKPTTPPRVSTGSQWAYKPAIAAKFAQKEQGVFPRPPTLEPAVDFWRKTYGVWHRSEVAFHDDRYMGVIYEVMRLPGNVGEGLTNQQKAMVEQRKAFWKNRLSDLDRKLRAKAPLDEFDKQIVARIQSQGNLHEILPEASQRLRSQRGIKERFKRGMEISGRYDAQFRSIFREYNLPEDFAYLPHVESSFQASAKSHAGAVGMWQFTKGAAETFMPGKNRPDRRHDPIASAHGAARYLKYAYNKLNDWPTAVTSYNHGIGGMSRAQNQVGRDFEQIVERYNSPIFGFASRNYYAQFLAARDIAANPLAYFREGVNFEGPMGSTHYLASE</sequence>
<dbReference type="RefSeq" id="WP_014147727.1">
    <property type="nucleotide sequence ID" value="NC_016112.1"/>
</dbReference>
<keyword evidence="5" id="KW-1185">Reference proteome</keyword>
<gene>
    <name evidence="4" type="ordered locus">MEALZ_1239</name>
</gene>
<dbReference type="Gene3D" id="1.10.530.10">
    <property type="match status" value="1"/>
</dbReference>
<dbReference type="SUPFAM" id="SSF53955">
    <property type="entry name" value="Lysozyme-like"/>
    <property type="match status" value="1"/>
</dbReference>
<keyword evidence="2" id="KW-0732">Signal</keyword>
<evidence type="ECO:0000313" key="5">
    <source>
        <dbReference type="Proteomes" id="UP000008315"/>
    </source>
</evidence>
<proteinExistence type="inferred from homology"/>
<feature type="chain" id="PRO_5003468241" description="Transglycosylase SLT domain-containing protein" evidence="2">
    <location>
        <begin position="29"/>
        <end position="359"/>
    </location>
</feature>
<evidence type="ECO:0000256" key="1">
    <source>
        <dbReference type="ARBA" id="ARBA00007734"/>
    </source>
</evidence>
<evidence type="ECO:0000313" key="4">
    <source>
        <dbReference type="EMBL" id="CCE22929.1"/>
    </source>
</evidence>
<dbReference type="PROSITE" id="PS00922">
    <property type="entry name" value="TRANSGLYCOSYLASE"/>
    <property type="match status" value="1"/>
</dbReference>
<dbReference type="CDD" id="cd16894">
    <property type="entry name" value="MltD-like"/>
    <property type="match status" value="1"/>
</dbReference>
<reference evidence="5" key="1">
    <citation type="journal article" date="2012" name="J. Bacteriol.">
        <title>Genome sequence of the haloalkaliphilic methanotrophic bacterium Methylomicrobium alcaliphilum 20Z.</title>
        <authorList>
            <person name="Vuilleumier S."/>
            <person name="Khmelenina V.N."/>
            <person name="Bringel F."/>
            <person name="Reshetnikov A.S."/>
            <person name="Lajus A."/>
            <person name="Mangenot S."/>
            <person name="Rouy Z."/>
            <person name="Op den Camp H.J."/>
            <person name="Jetten M.S."/>
            <person name="Dispirito A.A."/>
            <person name="Dunfield P."/>
            <person name="Klotz M.G."/>
            <person name="Semrau J.D."/>
            <person name="Stein L.Y."/>
            <person name="Barbe V."/>
            <person name="Medigue C."/>
            <person name="Trotsenko Y.A."/>
            <person name="Kalyuzhnaya M.G."/>
        </authorList>
    </citation>
    <scope>NUCLEOTIDE SEQUENCE [LARGE SCALE GENOMIC DNA]</scope>
    <source>
        <strain evidence="5">DSM 19304 / NCIMB 14124 / VKM B-2133 / 20Z</strain>
    </source>
</reference>